<sequence>MASFKSSSSITITGGNFTHYEGDCITHVYGNLVQCSHSEKEKETTDSEQYRLIPTGKVRLQRTIADSLVERDDVLEWGSMKARRCVSMARVDGEESEFLHVGYSGPDAVKAYQKDFEEFSLRKNVNYIQLFGYNNWNKLPALIFYDAPVPIANILKRDKSNSLLLAYLEYQFDATKMSENGVMAYNEAWIEPHCGALRKGPFVKKSLPDGWPVHIVGFRSGITACDERPFLPLQAYHDPSIILEYLTQVLSPRDILRGIGRLGEVTSKSVNPQECVQVLSSLPGIVYIRDHQDAIARWPGDIDDRFYEMSRLQGSILNIAQAHNIMDDGSVRCGSKSSTDGNTLVYFFNRPVPRPADDEHVWNSWLRRPKYFWSLDEFGSKEISPSLQHSLGLPAFKIDICINHHWWDCDIYRTIELLYTLKGFDPATAAIAESFNLPALEIVGDKARFEEVQPEGRWNVSSSFRQGRPATVTVVSLPDQDTMDTEAPLNVPVRISIEA</sequence>
<organism evidence="1 2">
    <name type="scientific">Paramarasmius palmivorus</name>
    <dbReference type="NCBI Taxonomy" id="297713"/>
    <lineage>
        <taxon>Eukaryota</taxon>
        <taxon>Fungi</taxon>
        <taxon>Dikarya</taxon>
        <taxon>Basidiomycota</taxon>
        <taxon>Agaricomycotina</taxon>
        <taxon>Agaricomycetes</taxon>
        <taxon>Agaricomycetidae</taxon>
        <taxon>Agaricales</taxon>
        <taxon>Marasmiineae</taxon>
        <taxon>Marasmiaceae</taxon>
        <taxon>Paramarasmius</taxon>
    </lineage>
</organism>
<reference evidence="1 2" key="1">
    <citation type="submission" date="2024-01" db="EMBL/GenBank/DDBJ databases">
        <title>A draft genome for a cacao thread blight-causing isolate of Paramarasmius palmivorus.</title>
        <authorList>
            <person name="Baruah I.K."/>
            <person name="Bukari Y."/>
            <person name="Amoako-Attah I."/>
            <person name="Meinhardt L.W."/>
            <person name="Bailey B.A."/>
            <person name="Cohen S.P."/>
        </authorList>
    </citation>
    <scope>NUCLEOTIDE SEQUENCE [LARGE SCALE GENOMIC DNA]</scope>
    <source>
        <strain evidence="1 2">GH-12</strain>
    </source>
</reference>
<dbReference type="Proteomes" id="UP001383192">
    <property type="component" value="Unassembled WGS sequence"/>
</dbReference>
<gene>
    <name evidence="1" type="ORF">VNI00_009592</name>
</gene>
<name>A0AAW0CQ65_9AGAR</name>
<proteinExistence type="predicted"/>
<evidence type="ECO:0000313" key="1">
    <source>
        <dbReference type="EMBL" id="KAK7040686.1"/>
    </source>
</evidence>
<keyword evidence="2" id="KW-1185">Reference proteome</keyword>
<dbReference type="AlphaFoldDB" id="A0AAW0CQ65"/>
<comment type="caution">
    <text evidence="1">The sequence shown here is derived from an EMBL/GenBank/DDBJ whole genome shotgun (WGS) entry which is preliminary data.</text>
</comment>
<evidence type="ECO:0000313" key="2">
    <source>
        <dbReference type="Proteomes" id="UP001383192"/>
    </source>
</evidence>
<accession>A0AAW0CQ65</accession>
<protein>
    <submittedName>
        <fullName evidence="1">Uncharacterized protein</fullName>
    </submittedName>
</protein>
<dbReference type="EMBL" id="JAYKXP010000036">
    <property type="protein sequence ID" value="KAK7040686.1"/>
    <property type="molecule type" value="Genomic_DNA"/>
</dbReference>